<gene>
    <name evidence="1" type="ORF">HNP33_002571</name>
</gene>
<evidence type="ECO:0000313" key="2">
    <source>
        <dbReference type="Proteomes" id="UP000562492"/>
    </source>
</evidence>
<accession>A0ABR6RH47</accession>
<protein>
    <submittedName>
        <fullName evidence="1">Uncharacterized protein</fullName>
    </submittedName>
</protein>
<evidence type="ECO:0000313" key="1">
    <source>
        <dbReference type="EMBL" id="MBB6578489.1"/>
    </source>
</evidence>
<keyword evidence="2" id="KW-1185">Reference proteome</keyword>
<dbReference type="Proteomes" id="UP000562492">
    <property type="component" value="Unassembled WGS sequence"/>
</dbReference>
<dbReference type="EMBL" id="JACHKZ010000015">
    <property type="protein sequence ID" value="MBB6578489.1"/>
    <property type="molecule type" value="Genomic_DNA"/>
</dbReference>
<proteinExistence type="predicted"/>
<dbReference type="RefSeq" id="WP_184708990.1">
    <property type="nucleotide sequence ID" value="NZ_JACHKZ010000015.1"/>
</dbReference>
<sequence>MESFAHFEVGDLPGRFNQGRASPGTDGYIAAKKKAGYPSCVLRLQHAGVILPVYLLQFRPRLHGNLVTTRAYDGSDCTCLVDREDPDKLLCQALEHAEVWKERDNVLLLRGIEWDEAELQQWPQIWICAPSPAEIASSLKILSPWLEKQYMKVKRPPYPEFPRRK</sequence>
<organism evidence="1 2">
    <name type="scientific">Comamonas odontotermitis</name>
    <dbReference type="NCBI Taxonomy" id="379895"/>
    <lineage>
        <taxon>Bacteria</taxon>
        <taxon>Pseudomonadati</taxon>
        <taxon>Pseudomonadota</taxon>
        <taxon>Betaproteobacteria</taxon>
        <taxon>Burkholderiales</taxon>
        <taxon>Comamonadaceae</taxon>
        <taxon>Comamonas</taxon>
    </lineage>
</organism>
<comment type="caution">
    <text evidence="1">The sequence shown here is derived from an EMBL/GenBank/DDBJ whole genome shotgun (WGS) entry which is preliminary data.</text>
</comment>
<name>A0ABR6RH47_9BURK</name>
<reference evidence="1 2" key="1">
    <citation type="submission" date="2020-08" db="EMBL/GenBank/DDBJ databases">
        <title>Functional genomics of gut bacteria from endangered species of beetles.</title>
        <authorList>
            <person name="Carlos-Shanley C."/>
        </authorList>
    </citation>
    <scope>NUCLEOTIDE SEQUENCE [LARGE SCALE GENOMIC DNA]</scope>
    <source>
        <strain evidence="1 2">S00124</strain>
    </source>
</reference>